<keyword evidence="4" id="KW-1133">Transmembrane helix</keyword>
<feature type="transmembrane region" description="Helical" evidence="4">
    <location>
        <begin position="647"/>
        <end position="667"/>
    </location>
</feature>
<feature type="transmembrane region" description="Helical" evidence="4">
    <location>
        <begin position="323"/>
        <end position="348"/>
    </location>
</feature>
<feature type="transmembrane region" description="Helical" evidence="4">
    <location>
        <begin position="28"/>
        <end position="47"/>
    </location>
</feature>
<sequence length="725" mass="79387">MTVYRSAHSGADQATTGHIPAVRRRRTALRLLLALIVAALLANLLLVEAYTNSSFAPDHQAASGRAGAAVPAEIRDGGPIIDATGGQPRSLRVPDRTIALTFDDGPDPQWTPRVLAVLGRYGVHATFFVIGSEVARHPDLTRRLIDEGHEVGAHSFSHPQLPDLPQWRRTLEYSQTQMLIAEATGRSTPLLRPPYSSFPGALGDGDWDTVREAGAQGYVTVLNDLDSRDWAKPGVDKILQNATPEGQAGAVVLFHDAGGDRAQTVAALDRLIPQLQQRGYRFTTVADALGGRLGPANPPARAGDIWRGRSLAWSIHIADATWWLLWGLLLLVGALTLARALLLFLFAVRHWRRRRAATWSWGPPVSDPVTIVVPAYNERATIEPAIRSLAQSEHPGVEVILVDDASSDGTATAVEELGLDNVRVVRVPSGGKATALNTGVALARHDIIVMVDADTVVAPDAVHRLVQPLADEKVGAVAGNVKVGNRRGLLGKWQHIEYVIGFNLDRRLYDTFGCIPTIPGALGAFRRQALSDAGGLTVDTIAEDTDLTMAIHRAGWQVVYEENARAYTEAPATLRQLWMQRYRWSYGTMQAIWKHRTAVRDSGPSGRFGRRALPFISLFSILLPLLAPLMDILAVYGTFFLDRTETLIGWAAMLVIHVVTAVLAFRLDREPMRPLWTLPLQQLVYRQVMYLVLLHSAITALTGRRLRWQKLRRTGDLDVVPAPGA</sequence>
<comment type="similarity">
    <text evidence="1">Belongs to the glycosyltransferase 2 family.</text>
</comment>
<dbReference type="PANTHER" id="PTHR43630:SF1">
    <property type="entry name" value="POLY-BETA-1,6-N-ACETYL-D-GLUCOSAMINE SYNTHASE"/>
    <property type="match status" value="1"/>
</dbReference>
<evidence type="ECO:0000313" key="7">
    <source>
        <dbReference type="Proteomes" id="UP001501444"/>
    </source>
</evidence>
<evidence type="ECO:0000313" key="6">
    <source>
        <dbReference type="EMBL" id="GAA2326327.1"/>
    </source>
</evidence>
<dbReference type="CDD" id="cd06423">
    <property type="entry name" value="CESA_like"/>
    <property type="match status" value="1"/>
</dbReference>
<dbReference type="InterPro" id="IPR011330">
    <property type="entry name" value="Glyco_hydro/deAcase_b/a-brl"/>
</dbReference>
<dbReference type="PROSITE" id="PS51677">
    <property type="entry name" value="NODB"/>
    <property type="match status" value="1"/>
</dbReference>
<name>A0ABP5S8Z8_9ACTN</name>
<protein>
    <submittedName>
        <fullName evidence="6">Glycosyltransferase</fullName>
    </submittedName>
</protein>
<dbReference type="InterPro" id="IPR002509">
    <property type="entry name" value="NODB_dom"/>
</dbReference>
<evidence type="ECO:0000256" key="3">
    <source>
        <dbReference type="ARBA" id="ARBA00022679"/>
    </source>
</evidence>
<dbReference type="RefSeq" id="WP_344610154.1">
    <property type="nucleotide sequence ID" value="NZ_BAAARV010000003.1"/>
</dbReference>
<dbReference type="Pfam" id="PF01522">
    <property type="entry name" value="Polysacc_deac_1"/>
    <property type="match status" value="1"/>
</dbReference>
<keyword evidence="2" id="KW-0328">Glycosyltransferase</keyword>
<dbReference type="InterPro" id="IPR029044">
    <property type="entry name" value="Nucleotide-diphossugar_trans"/>
</dbReference>
<dbReference type="SUPFAM" id="SSF88713">
    <property type="entry name" value="Glycoside hydrolase/deacetylase"/>
    <property type="match status" value="1"/>
</dbReference>
<dbReference type="EMBL" id="BAAARV010000003">
    <property type="protein sequence ID" value="GAA2326327.1"/>
    <property type="molecule type" value="Genomic_DNA"/>
</dbReference>
<dbReference type="SUPFAM" id="SSF53448">
    <property type="entry name" value="Nucleotide-diphospho-sugar transferases"/>
    <property type="match status" value="1"/>
</dbReference>
<dbReference type="Gene3D" id="3.20.20.370">
    <property type="entry name" value="Glycoside hydrolase/deacetylase"/>
    <property type="match status" value="1"/>
</dbReference>
<proteinExistence type="inferred from homology"/>
<dbReference type="Proteomes" id="UP001501444">
    <property type="component" value="Unassembled WGS sequence"/>
</dbReference>
<feature type="transmembrane region" description="Helical" evidence="4">
    <location>
        <begin position="615"/>
        <end position="641"/>
    </location>
</feature>
<keyword evidence="4" id="KW-0472">Membrane</keyword>
<dbReference type="Gene3D" id="3.90.550.10">
    <property type="entry name" value="Spore Coat Polysaccharide Biosynthesis Protein SpsA, Chain A"/>
    <property type="match status" value="1"/>
</dbReference>
<evidence type="ECO:0000256" key="1">
    <source>
        <dbReference type="ARBA" id="ARBA00006739"/>
    </source>
</evidence>
<comment type="caution">
    <text evidence="6">The sequence shown here is derived from an EMBL/GenBank/DDBJ whole genome shotgun (WGS) entry which is preliminary data.</text>
</comment>
<evidence type="ECO:0000256" key="4">
    <source>
        <dbReference type="SAM" id="Phobius"/>
    </source>
</evidence>
<organism evidence="6 7">
    <name type="scientific">Dactylosporangium salmoneum</name>
    <dbReference type="NCBI Taxonomy" id="53361"/>
    <lineage>
        <taxon>Bacteria</taxon>
        <taxon>Bacillati</taxon>
        <taxon>Actinomycetota</taxon>
        <taxon>Actinomycetes</taxon>
        <taxon>Micromonosporales</taxon>
        <taxon>Micromonosporaceae</taxon>
        <taxon>Dactylosporangium</taxon>
    </lineage>
</organism>
<gene>
    <name evidence="6" type="ORF">GCM10010170_001060</name>
</gene>
<evidence type="ECO:0000259" key="5">
    <source>
        <dbReference type="PROSITE" id="PS51677"/>
    </source>
</evidence>
<keyword evidence="3" id="KW-0808">Transferase</keyword>
<dbReference type="PANTHER" id="PTHR43630">
    <property type="entry name" value="POLY-BETA-1,6-N-ACETYL-D-GLUCOSAMINE SYNTHASE"/>
    <property type="match status" value="1"/>
</dbReference>
<keyword evidence="4" id="KW-0812">Transmembrane</keyword>
<dbReference type="Pfam" id="PF13641">
    <property type="entry name" value="Glyco_tranf_2_3"/>
    <property type="match status" value="1"/>
</dbReference>
<reference evidence="7" key="1">
    <citation type="journal article" date="2019" name="Int. J. Syst. Evol. Microbiol.">
        <title>The Global Catalogue of Microorganisms (GCM) 10K type strain sequencing project: providing services to taxonomists for standard genome sequencing and annotation.</title>
        <authorList>
            <consortium name="The Broad Institute Genomics Platform"/>
            <consortium name="The Broad Institute Genome Sequencing Center for Infectious Disease"/>
            <person name="Wu L."/>
            <person name="Ma J."/>
        </authorList>
    </citation>
    <scope>NUCLEOTIDE SEQUENCE [LARGE SCALE GENOMIC DNA]</scope>
    <source>
        <strain evidence="7">JCM 3272</strain>
    </source>
</reference>
<feature type="domain" description="NodB homology" evidence="5">
    <location>
        <begin position="96"/>
        <end position="283"/>
    </location>
</feature>
<keyword evidence="7" id="KW-1185">Reference proteome</keyword>
<evidence type="ECO:0000256" key="2">
    <source>
        <dbReference type="ARBA" id="ARBA00022676"/>
    </source>
</evidence>
<accession>A0ABP5S8Z8</accession>